<dbReference type="EMBL" id="GL379830">
    <property type="protein sequence ID" value="EGT50840.1"/>
    <property type="molecule type" value="Genomic_DNA"/>
</dbReference>
<dbReference type="STRING" id="135651.G0N2M8"/>
<name>G0N2M8_CAEBE</name>
<dbReference type="HOGENOM" id="CLU_041479_0_0_1"/>
<dbReference type="Pfam" id="PF23673">
    <property type="entry name" value="DUF7154"/>
    <property type="match status" value="1"/>
</dbReference>
<proteinExistence type="predicted"/>
<dbReference type="InterPro" id="IPR055578">
    <property type="entry name" value="DUF7154"/>
</dbReference>
<evidence type="ECO:0000313" key="2">
    <source>
        <dbReference type="EMBL" id="EGT50840.1"/>
    </source>
</evidence>
<dbReference type="InParanoid" id="G0N2M8"/>
<dbReference type="OMA" id="MGLIEND"/>
<organism evidence="3">
    <name type="scientific">Caenorhabditis brenneri</name>
    <name type="common">Nematode worm</name>
    <dbReference type="NCBI Taxonomy" id="135651"/>
    <lineage>
        <taxon>Eukaryota</taxon>
        <taxon>Metazoa</taxon>
        <taxon>Ecdysozoa</taxon>
        <taxon>Nematoda</taxon>
        <taxon>Chromadorea</taxon>
        <taxon>Rhabditida</taxon>
        <taxon>Rhabditina</taxon>
        <taxon>Rhabditomorpha</taxon>
        <taxon>Rhabditoidea</taxon>
        <taxon>Rhabditidae</taxon>
        <taxon>Peloderinae</taxon>
        <taxon>Caenorhabditis</taxon>
    </lineage>
</organism>
<dbReference type="PANTHER" id="PTHR23062:SF3">
    <property type="entry name" value="ANF_RECEPTOR DOMAIN-CONTAINING PROTEIN-RELATED"/>
    <property type="match status" value="1"/>
</dbReference>
<evidence type="ECO:0000259" key="1">
    <source>
        <dbReference type="Pfam" id="PF23673"/>
    </source>
</evidence>
<dbReference type="GO" id="GO:0045087">
    <property type="term" value="P:innate immune response"/>
    <property type="evidence" value="ECO:0007669"/>
    <property type="project" value="TreeGrafter"/>
</dbReference>
<feature type="domain" description="DUF7154" evidence="1">
    <location>
        <begin position="184"/>
        <end position="293"/>
    </location>
</feature>
<accession>G0N2M8</accession>
<keyword evidence="3" id="KW-1185">Reference proteome</keyword>
<gene>
    <name evidence="2" type="ORF">CAEBREN_24227</name>
</gene>
<sequence length="293" mass="33090">MLSIITKNCFLCVLQRVRHEYCDLYVYIIDSKWEDKVFKVCQYVVTSIEQHLPNATLGYSDPSTGSDVLSILELFLDNSQVPVCGSQLLILVKRYPNSQDISPIVARLRQHHAYVFFIVSNNNSGGSSPEILYNIATETNGFCGFQDEDKFSEVLITRAVFSMKKVQSAALGPSGMYPNLIYATNVRVSGKGSTILPPYDAKNVPITDIMLTLQDHGPLSSFQRFKLSWNNIDSDDSGNLDNSKSDVEKLYGNSTFYDPDALLFLDPVVYNITFEYEYSDTKSQVLQIRFYSH</sequence>
<evidence type="ECO:0000313" key="3">
    <source>
        <dbReference type="Proteomes" id="UP000008068"/>
    </source>
</evidence>
<dbReference type="PANTHER" id="PTHR23062">
    <property type="entry name" value="HYPOTHETICAL PROTEIN C.ELEGANS"/>
    <property type="match status" value="1"/>
</dbReference>
<reference evidence="3" key="1">
    <citation type="submission" date="2011-07" db="EMBL/GenBank/DDBJ databases">
        <authorList>
            <consortium name="Caenorhabditis brenneri Sequencing and Analysis Consortium"/>
            <person name="Wilson R.K."/>
        </authorList>
    </citation>
    <scope>NUCLEOTIDE SEQUENCE [LARGE SCALE GENOMIC DNA]</scope>
    <source>
        <strain evidence="3">PB2801</strain>
    </source>
</reference>
<dbReference type="Proteomes" id="UP000008068">
    <property type="component" value="Unassembled WGS sequence"/>
</dbReference>
<dbReference type="OrthoDB" id="5806460at2759"/>
<protein>
    <recommendedName>
        <fullName evidence="1">DUF7154 domain-containing protein</fullName>
    </recommendedName>
</protein>
<dbReference type="AlphaFoldDB" id="G0N2M8"/>